<gene>
    <name evidence="1" type="ORF">MNENOFAE_00001</name>
</gene>
<name>A0A7G9Y6E8_9EURY</name>
<evidence type="ECO:0000313" key="1">
    <source>
        <dbReference type="EMBL" id="QNO43582.1"/>
    </source>
</evidence>
<organism evidence="1">
    <name type="scientific">Candidatus Methanogaster sp. ANME-2c ERB4</name>
    <dbReference type="NCBI Taxonomy" id="2759911"/>
    <lineage>
        <taxon>Archaea</taxon>
        <taxon>Methanobacteriati</taxon>
        <taxon>Methanobacteriota</taxon>
        <taxon>Stenosarchaea group</taxon>
        <taxon>Methanomicrobia</taxon>
        <taxon>Methanosarcinales</taxon>
        <taxon>ANME-2 cluster</taxon>
        <taxon>Candidatus Methanogasteraceae</taxon>
        <taxon>Candidatus Methanogaster</taxon>
    </lineage>
</organism>
<evidence type="ECO:0008006" key="2">
    <source>
        <dbReference type="Google" id="ProtNLM"/>
    </source>
</evidence>
<reference evidence="1" key="1">
    <citation type="submission" date="2020-06" db="EMBL/GenBank/DDBJ databases">
        <title>Unique genomic features of the anaerobic methanotrophic archaea.</title>
        <authorList>
            <person name="Chadwick G.L."/>
            <person name="Skennerton C.T."/>
            <person name="Laso-Perez R."/>
            <person name="Leu A.O."/>
            <person name="Speth D.R."/>
            <person name="Yu H."/>
            <person name="Morgan-Lang C."/>
            <person name="Hatzenpichler R."/>
            <person name="Goudeau D."/>
            <person name="Malmstrom R."/>
            <person name="Brazelton W.J."/>
            <person name="Woyke T."/>
            <person name="Hallam S.J."/>
            <person name="Tyson G.W."/>
            <person name="Wegener G."/>
            <person name="Boetius A."/>
            <person name="Orphan V."/>
        </authorList>
    </citation>
    <scope>NUCLEOTIDE SEQUENCE</scope>
</reference>
<dbReference type="EMBL" id="MT630846">
    <property type="protein sequence ID" value="QNO43582.1"/>
    <property type="molecule type" value="Genomic_DNA"/>
</dbReference>
<dbReference type="AlphaFoldDB" id="A0A7G9Y6E8"/>
<protein>
    <recommendedName>
        <fullName evidence="2">EcoEI R protein C-terminal domain-containing protein</fullName>
    </recommendedName>
</protein>
<sequence length="116" mass="13167">MGTGVSHEEMIELSQLIDILNERFGTEFKPADQLFLDSIREDAVADTTLRQAAMANTMENFGYVFLKSLEGLFIDRIDQNEEITAKFMNEREFQEIVGKNLLKQVYEQIRAAGASA</sequence>
<proteinExistence type="predicted"/>
<accession>A0A7G9Y6E8</accession>